<name>A0ABS5UQ67_9BIFI</name>
<dbReference type="EMBL" id="JAFEJS010000005">
    <property type="protein sequence ID" value="MBT1173011.1"/>
    <property type="molecule type" value="Genomic_DNA"/>
</dbReference>
<keyword evidence="1" id="KW-0812">Transmembrane</keyword>
<comment type="caution">
    <text evidence="2">The sequence shown here is derived from an EMBL/GenBank/DDBJ whole genome shotgun (WGS) entry which is preliminary data.</text>
</comment>
<evidence type="ECO:0000313" key="3">
    <source>
        <dbReference type="Proteomes" id="UP000773064"/>
    </source>
</evidence>
<feature type="transmembrane region" description="Helical" evidence="1">
    <location>
        <begin position="133"/>
        <end position="153"/>
    </location>
</feature>
<keyword evidence="1" id="KW-0472">Membrane</keyword>
<keyword evidence="1" id="KW-1133">Transmembrane helix</keyword>
<protein>
    <recommendedName>
        <fullName evidence="4">Histidine kinase</fullName>
    </recommendedName>
</protein>
<evidence type="ECO:0008006" key="4">
    <source>
        <dbReference type="Google" id="ProtNLM"/>
    </source>
</evidence>
<sequence>MSDMRHRFIGIARSITNHWTTAISLTAAMFGIVETTFYWFSGLMGPYMLPWAVAQISTSVAMAKRPRAGAWATGIIWAICILSPQPVLNSGLFATLCALAILAYNKLSYSIILCLVDSLSLSVFIGKEHTLPWSTIFNILTLFISAITLGQILKWHTEILSNRLQQDKERKDRMLASQIHSDIANGLSATILQLQTGSQPTETICTELKETLQRVHNVINLLETQQPMITDDDTDSIVDMQANIEQLSTHNDGILHSLNISGSTIFPTQSVHMTRMNATLAKELLKETYSNIAKHSDPARGYIVCIHPESNELRISASNIAGNHQEELSGKYGLKNLSKAIEDSGGILDYGYSTNNPTEWNLFAKIPYR</sequence>
<gene>
    <name evidence="2" type="ORF">JS528_06500</name>
</gene>
<feature type="transmembrane region" description="Helical" evidence="1">
    <location>
        <begin position="75"/>
        <end position="101"/>
    </location>
</feature>
<organism evidence="2 3">
    <name type="scientific">Bifidobacterium santillanense</name>
    <dbReference type="NCBI Taxonomy" id="2809028"/>
    <lineage>
        <taxon>Bacteria</taxon>
        <taxon>Bacillati</taxon>
        <taxon>Actinomycetota</taxon>
        <taxon>Actinomycetes</taxon>
        <taxon>Bifidobacteriales</taxon>
        <taxon>Bifidobacteriaceae</taxon>
        <taxon>Bifidobacterium</taxon>
    </lineage>
</organism>
<keyword evidence="3" id="KW-1185">Reference proteome</keyword>
<reference evidence="2 3" key="1">
    <citation type="journal article" date="2021" name="Environ. Microbiol.">
        <title>Genetic insights into the dark matter of the mammalian gut microbiota through targeted genome reconstruction.</title>
        <authorList>
            <person name="Lugli G.A."/>
            <person name="Alessandri G."/>
            <person name="Milani C."/>
            <person name="Viappiani A."/>
            <person name="Fontana F."/>
            <person name="Tarracchini C."/>
            <person name="Mancabelli L."/>
            <person name="Argentini C."/>
            <person name="Ruiz L."/>
            <person name="Margolles A."/>
            <person name="van Sinderen D."/>
            <person name="Turroni F."/>
            <person name="Ventura M."/>
        </authorList>
    </citation>
    <scope>NUCLEOTIDE SEQUENCE [LARGE SCALE GENOMIC DNA]</scope>
    <source>
        <strain evidence="2 3">MA2</strain>
    </source>
</reference>
<feature type="transmembrane region" description="Helical" evidence="1">
    <location>
        <begin position="21"/>
        <end position="41"/>
    </location>
</feature>
<proteinExistence type="predicted"/>
<feature type="transmembrane region" description="Helical" evidence="1">
    <location>
        <begin position="107"/>
        <end position="126"/>
    </location>
</feature>
<dbReference type="Proteomes" id="UP000773064">
    <property type="component" value="Unassembled WGS sequence"/>
</dbReference>
<evidence type="ECO:0000256" key="1">
    <source>
        <dbReference type="SAM" id="Phobius"/>
    </source>
</evidence>
<dbReference type="RefSeq" id="WP_214358268.1">
    <property type="nucleotide sequence ID" value="NZ_JAFEJS010000005.1"/>
</dbReference>
<evidence type="ECO:0000313" key="2">
    <source>
        <dbReference type="EMBL" id="MBT1173011.1"/>
    </source>
</evidence>
<accession>A0ABS5UQ67</accession>